<evidence type="ECO:0000259" key="7">
    <source>
        <dbReference type="Pfam" id="PF03772"/>
    </source>
</evidence>
<feature type="domain" description="ComEC/Rec2-related protein" evidence="7">
    <location>
        <begin position="241"/>
        <end position="504"/>
    </location>
</feature>
<dbReference type="PANTHER" id="PTHR30619:SF1">
    <property type="entry name" value="RECOMBINATION PROTEIN 2"/>
    <property type="match status" value="1"/>
</dbReference>
<comment type="caution">
    <text evidence="9">The sequence shown here is derived from an EMBL/GenBank/DDBJ whole genome shotgun (WGS) entry which is preliminary data.</text>
</comment>
<evidence type="ECO:0000313" key="10">
    <source>
        <dbReference type="Proteomes" id="UP001209317"/>
    </source>
</evidence>
<feature type="transmembrane region" description="Helical" evidence="6">
    <location>
        <begin position="363"/>
        <end position="382"/>
    </location>
</feature>
<sequence>MRSRTEIFLKQTPALKLLLGLVCGILLQEYVVFSLIQIVVGICISAAMFIVYSSLSLKYKFQVRWLGGISMFLIALSLGAFLLHKQHAGYREETLQKIRQADAVELIIHEPLEAKPKTYKALSKIRSIKAGDQWEPAFGNVLIYFSKDSLPVNIGMGTHLIVRKPLQLIENAGNPGEFDYRTYSRRNGIYFRTFLKADEYRALAEKTVSPGSYVFALRDRIIGIIDKHIHSDKARAVAKALLIGYRKDIDRDLLAAFTNTGVVHIIAISGMHLAMIFVAMQYLLTPLRKRRHGKAVSAAVTLAVVWLFTFLAGAVPSITRAAVMITCIIIGSMIGRKTNIYNSLAVSAFVLLLADPYDLWDVGFLLSYTAVLSIVLFQQKIYRSLYFQNKIMQGIWNVVSVTLAAQTLTLPLILYYFHRFPNLFIVSNLFAVPLSAVILYMLAAMVILSAVPLLGNLLGVAAEKLIILFNGMLQYLNEVPFNITDNIRINFMQAILLFALIFLLREVIHTKKRNYLYASLMAFAAIVSIGIHESRKHSDQLKLAVYNTPGNIVIDFMEGKKSFVVAKEPVARNSSTDTYVLKPAATYFHTKPADSLASVHLSFPEIKFHQYHLFVLNAQASLPPIPSTGIRLVLVADNRREDLSRLKELFPNAAYVFTNTNSLWKIRQWKKECNALNLRCHSTALDGAFITEVN</sequence>
<dbReference type="Proteomes" id="UP001209317">
    <property type="component" value="Unassembled WGS sequence"/>
</dbReference>
<dbReference type="Pfam" id="PF13567">
    <property type="entry name" value="DUF4131"/>
    <property type="match status" value="1"/>
</dbReference>
<dbReference type="GO" id="GO:0005886">
    <property type="term" value="C:plasma membrane"/>
    <property type="evidence" value="ECO:0007669"/>
    <property type="project" value="UniProtKB-SubCell"/>
</dbReference>
<feature type="transmembrane region" description="Helical" evidence="6">
    <location>
        <begin position="515"/>
        <end position="532"/>
    </location>
</feature>
<feature type="transmembrane region" description="Helical" evidence="6">
    <location>
        <begin position="261"/>
        <end position="283"/>
    </location>
</feature>
<comment type="subcellular location">
    <subcellularLocation>
        <location evidence="1">Cell membrane</location>
        <topology evidence="1">Multi-pass membrane protein</topology>
    </subcellularLocation>
</comment>
<dbReference type="InterPro" id="IPR052159">
    <property type="entry name" value="Competence_DNA_uptake"/>
</dbReference>
<proteinExistence type="predicted"/>
<dbReference type="InterPro" id="IPR004477">
    <property type="entry name" value="ComEC_N"/>
</dbReference>
<dbReference type="EMBL" id="JAOTPL010000001">
    <property type="protein sequence ID" value="MCU7692998.1"/>
    <property type="molecule type" value="Genomic_DNA"/>
</dbReference>
<keyword evidence="10" id="KW-1185">Reference proteome</keyword>
<evidence type="ECO:0000256" key="4">
    <source>
        <dbReference type="ARBA" id="ARBA00022989"/>
    </source>
</evidence>
<dbReference type="InterPro" id="IPR025405">
    <property type="entry name" value="DUF4131"/>
</dbReference>
<keyword evidence="5 6" id="KW-0472">Membrane</keyword>
<dbReference type="Pfam" id="PF03772">
    <property type="entry name" value="Competence"/>
    <property type="match status" value="1"/>
</dbReference>
<feature type="transmembrane region" description="Helical" evidence="6">
    <location>
        <begin position="450"/>
        <end position="469"/>
    </location>
</feature>
<evidence type="ECO:0000256" key="6">
    <source>
        <dbReference type="SAM" id="Phobius"/>
    </source>
</evidence>
<evidence type="ECO:0000259" key="8">
    <source>
        <dbReference type="Pfam" id="PF13567"/>
    </source>
</evidence>
<dbReference type="NCBIfam" id="TIGR00360">
    <property type="entry name" value="ComEC_N-term"/>
    <property type="match status" value="1"/>
</dbReference>
<keyword evidence="3 6" id="KW-0812">Transmembrane</keyword>
<feature type="transmembrane region" description="Helical" evidence="6">
    <location>
        <begin position="340"/>
        <end position="357"/>
    </location>
</feature>
<evidence type="ECO:0000256" key="3">
    <source>
        <dbReference type="ARBA" id="ARBA00022692"/>
    </source>
</evidence>
<keyword evidence="4 6" id="KW-1133">Transmembrane helix</keyword>
<dbReference type="RefSeq" id="WP_263036486.1">
    <property type="nucleotide sequence ID" value="NZ_JAOTPL010000001.1"/>
</dbReference>
<evidence type="ECO:0000313" key="9">
    <source>
        <dbReference type="EMBL" id="MCU7692998.1"/>
    </source>
</evidence>
<feature type="domain" description="DUF4131" evidence="8">
    <location>
        <begin position="38"/>
        <end position="198"/>
    </location>
</feature>
<feature type="transmembrane region" description="Helical" evidence="6">
    <location>
        <begin position="65"/>
        <end position="83"/>
    </location>
</feature>
<feature type="transmembrane region" description="Helical" evidence="6">
    <location>
        <begin position="394"/>
        <end position="417"/>
    </location>
</feature>
<feature type="transmembrane region" description="Helical" evidence="6">
    <location>
        <begin position="33"/>
        <end position="53"/>
    </location>
</feature>
<evidence type="ECO:0000256" key="1">
    <source>
        <dbReference type="ARBA" id="ARBA00004651"/>
    </source>
</evidence>
<feature type="transmembrane region" description="Helical" evidence="6">
    <location>
        <begin position="423"/>
        <end position="443"/>
    </location>
</feature>
<reference evidence="9" key="1">
    <citation type="submission" date="2022-10" db="EMBL/GenBank/DDBJ databases">
        <authorList>
            <person name="Kim H.S."/>
            <person name="Kim J.-S."/>
            <person name="Suh M.K."/>
            <person name="Eom M.K."/>
            <person name="Lee J.-S."/>
        </authorList>
    </citation>
    <scope>NUCLEOTIDE SEQUENCE</scope>
    <source>
        <strain evidence="9">LIP-5</strain>
    </source>
</reference>
<dbReference type="AlphaFoldDB" id="A0AAE3LIW0"/>
<dbReference type="PANTHER" id="PTHR30619">
    <property type="entry name" value="DNA INTERNALIZATION/COMPETENCE PROTEIN COMEC/REC2"/>
    <property type="match status" value="1"/>
</dbReference>
<protein>
    <submittedName>
        <fullName evidence="9">ComEC family competence protein</fullName>
    </submittedName>
</protein>
<organism evidence="9 10">
    <name type="scientific">Haoranjiania flava</name>
    <dbReference type="NCBI Taxonomy" id="1856322"/>
    <lineage>
        <taxon>Bacteria</taxon>
        <taxon>Pseudomonadati</taxon>
        <taxon>Bacteroidota</taxon>
        <taxon>Chitinophagia</taxon>
        <taxon>Chitinophagales</taxon>
        <taxon>Chitinophagaceae</taxon>
        <taxon>Haoranjiania</taxon>
    </lineage>
</organism>
<evidence type="ECO:0000256" key="5">
    <source>
        <dbReference type="ARBA" id="ARBA00023136"/>
    </source>
</evidence>
<name>A0AAE3LIW0_9BACT</name>
<feature type="transmembrane region" description="Helical" evidence="6">
    <location>
        <begin position="489"/>
        <end position="508"/>
    </location>
</feature>
<keyword evidence="2" id="KW-1003">Cell membrane</keyword>
<gene>
    <name evidence="9" type="ORF">OD355_00550</name>
</gene>
<accession>A0AAE3LIW0</accession>
<evidence type="ECO:0000256" key="2">
    <source>
        <dbReference type="ARBA" id="ARBA00022475"/>
    </source>
</evidence>
<feature type="transmembrane region" description="Helical" evidence="6">
    <location>
        <begin position="295"/>
        <end position="312"/>
    </location>
</feature>